<feature type="transmembrane region" description="Helical" evidence="6">
    <location>
        <begin position="72"/>
        <end position="90"/>
    </location>
</feature>
<dbReference type="Gene3D" id="1.20.1250.20">
    <property type="entry name" value="MFS general substrate transporter like domains"/>
    <property type="match status" value="2"/>
</dbReference>
<comment type="caution">
    <text evidence="8">The sequence shown here is derived from an EMBL/GenBank/DDBJ whole genome shotgun (WGS) entry which is preliminary data.</text>
</comment>
<evidence type="ECO:0000256" key="3">
    <source>
        <dbReference type="ARBA" id="ARBA00022692"/>
    </source>
</evidence>
<feature type="transmembrane region" description="Helical" evidence="6">
    <location>
        <begin position="6"/>
        <end position="28"/>
    </location>
</feature>
<keyword evidence="9" id="KW-1185">Reference proteome</keyword>
<protein>
    <submittedName>
        <fullName evidence="8">MFS transporter</fullName>
    </submittedName>
</protein>
<feature type="transmembrane region" description="Helical" evidence="6">
    <location>
        <begin position="315"/>
        <end position="340"/>
    </location>
</feature>
<comment type="subcellular location">
    <subcellularLocation>
        <location evidence="1">Membrane</location>
        <topology evidence="1">Multi-pass membrane protein</topology>
    </subcellularLocation>
</comment>
<feature type="transmembrane region" description="Helical" evidence="6">
    <location>
        <begin position="40"/>
        <end position="60"/>
    </location>
</feature>
<dbReference type="PANTHER" id="PTHR23504:SF15">
    <property type="entry name" value="MAJOR FACILITATOR SUPERFAMILY (MFS) PROFILE DOMAIN-CONTAINING PROTEIN"/>
    <property type="match status" value="1"/>
</dbReference>
<evidence type="ECO:0000256" key="1">
    <source>
        <dbReference type="ARBA" id="ARBA00004141"/>
    </source>
</evidence>
<dbReference type="InterPro" id="IPR011701">
    <property type="entry name" value="MFS"/>
</dbReference>
<dbReference type="PANTHER" id="PTHR23504">
    <property type="entry name" value="MAJOR FACILITATOR SUPERFAMILY DOMAIN-CONTAINING PROTEIN 10"/>
    <property type="match status" value="1"/>
</dbReference>
<evidence type="ECO:0000313" key="8">
    <source>
        <dbReference type="EMBL" id="MBD2702461.1"/>
    </source>
</evidence>
<keyword evidence="5 6" id="KW-0472">Membrane</keyword>
<dbReference type="PROSITE" id="PS50850">
    <property type="entry name" value="MFS"/>
    <property type="match status" value="1"/>
</dbReference>
<keyword evidence="3 6" id="KW-0812">Transmembrane</keyword>
<dbReference type="InterPro" id="IPR036259">
    <property type="entry name" value="MFS_trans_sf"/>
</dbReference>
<dbReference type="Pfam" id="PF07690">
    <property type="entry name" value="MFS_1"/>
    <property type="match status" value="1"/>
</dbReference>
<dbReference type="Proteomes" id="UP000598820">
    <property type="component" value="Unassembled WGS sequence"/>
</dbReference>
<evidence type="ECO:0000256" key="2">
    <source>
        <dbReference type="ARBA" id="ARBA00022448"/>
    </source>
</evidence>
<feature type="transmembrane region" description="Helical" evidence="6">
    <location>
        <begin position="379"/>
        <end position="397"/>
    </location>
</feature>
<keyword evidence="4 6" id="KW-1133">Transmembrane helix</keyword>
<reference evidence="8" key="1">
    <citation type="submission" date="2020-09" db="EMBL/GenBank/DDBJ databases">
        <authorList>
            <person name="Kim M.K."/>
        </authorList>
    </citation>
    <scope>NUCLEOTIDE SEQUENCE</scope>
    <source>
        <strain evidence="8">BT702</strain>
    </source>
</reference>
<evidence type="ECO:0000256" key="4">
    <source>
        <dbReference type="ARBA" id="ARBA00022989"/>
    </source>
</evidence>
<feature type="transmembrane region" description="Helical" evidence="6">
    <location>
        <begin position="261"/>
        <end position="284"/>
    </location>
</feature>
<feature type="transmembrane region" description="Helical" evidence="6">
    <location>
        <begin position="131"/>
        <end position="152"/>
    </location>
</feature>
<dbReference type="AlphaFoldDB" id="A0A927ARL9"/>
<dbReference type="GO" id="GO:0016020">
    <property type="term" value="C:membrane"/>
    <property type="evidence" value="ECO:0007669"/>
    <property type="project" value="UniProtKB-SubCell"/>
</dbReference>
<dbReference type="EMBL" id="JACWZY010000015">
    <property type="protein sequence ID" value="MBD2702461.1"/>
    <property type="molecule type" value="Genomic_DNA"/>
</dbReference>
<feature type="domain" description="Major facilitator superfamily (MFS) profile" evidence="7">
    <location>
        <begin position="1"/>
        <end position="403"/>
    </location>
</feature>
<evidence type="ECO:0000313" key="9">
    <source>
        <dbReference type="Proteomes" id="UP000598820"/>
    </source>
</evidence>
<dbReference type="GO" id="GO:0022857">
    <property type="term" value="F:transmembrane transporter activity"/>
    <property type="evidence" value="ECO:0007669"/>
    <property type="project" value="InterPro"/>
</dbReference>
<feature type="transmembrane region" description="Helical" evidence="6">
    <location>
        <begin position="291"/>
        <end position="309"/>
    </location>
</feature>
<keyword evidence="2" id="KW-0813">Transport</keyword>
<accession>A0A927ARL9</accession>
<dbReference type="SUPFAM" id="SSF103473">
    <property type="entry name" value="MFS general substrate transporter"/>
    <property type="match status" value="1"/>
</dbReference>
<evidence type="ECO:0000256" key="6">
    <source>
        <dbReference type="SAM" id="Phobius"/>
    </source>
</evidence>
<evidence type="ECO:0000259" key="7">
    <source>
        <dbReference type="PROSITE" id="PS50850"/>
    </source>
</evidence>
<evidence type="ECO:0000256" key="5">
    <source>
        <dbReference type="ARBA" id="ARBA00023136"/>
    </source>
</evidence>
<gene>
    <name evidence="8" type="ORF">IC229_17565</name>
</gene>
<feature type="transmembrane region" description="Helical" evidence="6">
    <location>
        <begin position="164"/>
        <end position="182"/>
    </location>
</feature>
<dbReference type="RefSeq" id="WP_190888319.1">
    <property type="nucleotide sequence ID" value="NZ_JACWZY010000015.1"/>
</dbReference>
<proteinExistence type="predicted"/>
<name>A0A927ARL9_9BACT</name>
<organism evidence="8 9">
    <name type="scientific">Spirosoma profusum</name>
    <dbReference type="NCBI Taxonomy" id="2771354"/>
    <lineage>
        <taxon>Bacteria</taxon>
        <taxon>Pseudomonadati</taxon>
        <taxon>Bacteroidota</taxon>
        <taxon>Cytophagia</taxon>
        <taxon>Cytophagales</taxon>
        <taxon>Cytophagaceae</taxon>
        <taxon>Spirosoma</taxon>
    </lineage>
</organism>
<feature type="transmembrane region" description="Helical" evidence="6">
    <location>
        <begin position="226"/>
        <end position="249"/>
    </location>
</feature>
<sequence length="413" mass="44619">MLKKYPLLLVFAITLFDIIVGNGLGALVADYVINLPAKPIMLTGGIAVTLAIQLAFSPAIGQWSDKRGRRPAVIATTIVSLFTSLLLLPLQTWGYVLNRCFKGVTNGLDSVMRSSVSDLTEKDEFLKYSGLLSFIIGAGPIIGAMGTGWLMLVYSGGRISPLPTVILLLALGLLNIGLAFFFKETNPKKEPVEVKELAQKAANSLKVVTLWKQLTAADKELPGVKLVFILNMIATLGMGYYAYFVAFLTESDLMMTPRETAWFFLYFGCIAILANIIFFTFIAHRVNKRKVIIFLALLSVGLQVLYTFSESSMTLLYVVAGVDALTVSIITGLTGSLLSIMVKEGGGQGEMFGNIQALGGLASFVSALMNSLLSGVSTIAPFIFCAISMAAVAIWTIRLPEAAKKFTDRKTFG</sequence>
<dbReference type="InterPro" id="IPR020846">
    <property type="entry name" value="MFS_dom"/>
</dbReference>